<dbReference type="CDD" id="cd06257">
    <property type="entry name" value="DnaJ"/>
    <property type="match status" value="1"/>
</dbReference>
<dbReference type="RefSeq" id="WP_094254360.1">
    <property type="nucleotide sequence ID" value="NZ_NNCE01000001.1"/>
</dbReference>
<organism evidence="4 5">
    <name type="scientific">Mycoplasma testudineum</name>
    <dbReference type="NCBI Taxonomy" id="244584"/>
    <lineage>
        <taxon>Bacteria</taxon>
        <taxon>Bacillati</taxon>
        <taxon>Mycoplasmatota</taxon>
        <taxon>Mollicutes</taxon>
        <taxon>Mycoplasmataceae</taxon>
        <taxon>Mycoplasma</taxon>
    </lineage>
</organism>
<sequence>MHLEGHERVLKEYHKLFSDIELNSSIEFLTKEDIRKAYLNASKKYHPDVIANSETENTTLIDTNAKMAKLNNAYSILKEKCDEYNRIKKEYIEALVLASSLRRKYKGYRVTNSNKNSKDVLFLGTNVKPKPIDLNLVREITRNYWLAKLLFYFSCLFSLFLVFIIVGITSNSQNYSNVFQTFALRNVDTLTNPDSYLGLSEIGLKAYIGTAVTFILIIFITLTIFISSLYISAKRANLINASSDKKYSLWFKYWLYSALFFATIIPIIFLIIETRKILDNSMRKPSGTIYFVKVRLKYFLIASIWILLVIGTGFFLASEFNNSFTFLFDSFSSGKIDYSDFQSLLKWNDSASFLYWFGLFMWLSSLISIFGILFGLLSNLKRVELFDPVVSIFIIKNKLFIKSKFLKKLKSFKIKFR</sequence>
<evidence type="ECO:0000256" key="2">
    <source>
        <dbReference type="SAM" id="Phobius"/>
    </source>
</evidence>
<name>A0A4R6IH40_9MOLU</name>
<feature type="transmembrane region" description="Helical" evidence="2">
    <location>
        <begin position="253"/>
        <end position="272"/>
    </location>
</feature>
<feature type="coiled-coil region" evidence="1">
    <location>
        <begin position="60"/>
        <end position="87"/>
    </location>
</feature>
<dbReference type="Pfam" id="PF00226">
    <property type="entry name" value="DnaJ"/>
    <property type="match status" value="1"/>
</dbReference>
<feature type="transmembrane region" description="Helical" evidence="2">
    <location>
        <begin position="149"/>
        <end position="168"/>
    </location>
</feature>
<feature type="transmembrane region" description="Helical" evidence="2">
    <location>
        <begin position="298"/>
        <end position="317"/>
    </location>
</feature>
<keyword evidence="2" id="KW-0812">Transmembrane</keyword>
<keyword evidence="2" id="KW-0472">Membrane</keyword>
<dbReference type="Gene3D" id="1.10.287.110">
    <property type="entry name" value="DnaJ domain"/>
    <property type="match status" value="1"/>
</dbReference>
<feature type="transmembrane region" description="Helical" evidence="2">
    <location>
        <begin position="353"/>
        <end position="377"/>
    </location>
</feature>
<evidence type="ECO:0000313" key="4">
    <source>
        <dbReference type="EMBL" id="TDO21128.1"/>
    </source>
</evidence>
<proteinExistence type="predicted"/>
<keyword evidence="1" id="KW-0175">Coiled coil</keyword>
<dbReference type="EMBL" id="SNWN01000009">
    <property type="protein sequence ID" value="TDO21128.1"/>
    <property type="molecule type" value="Genomic_DNA"/>
</dbReference>
<feature type="domain" description="J" evidence="3">
    <location>
        <begin position="12"/>
        <end position="88"/>
    </location>
</feature>
<dbReference type="OrthoDB" id="9779622at2"/>
<comment type="caution">
    <text evidence="4">The sequence shown here is derived from an EMBL/GenBank/DDBJ whole genome shotgun (WGS) entry which is preliminary data.</text>
</comment>
<accession>A0A4R6IH40</accession>
<reference evidence="4 5" key="1">
    <citation type="submission" date="2019-03" db="EMBL/GenBank/DDBJ databases">
        <title>Genomic Encyclopedia of Archaeal and Bacterial Type Strains, Phase II (KMG-II): from individual species to whole genera.</title>
        <authorList>
            <person name="Goeker M."/>
        </authorList>
    </citation>
    <scope>NUCLEOTIDE SEQUENCE [LARGE SCALE GENOMIC DNA]</scope>
    <source>
        <strain evidence="4 5">ATCC 700618</strain>
    </source>
</reference>
<evidence type="ECO:0000313" key="5">
    <source>
        <dbReference type="Proteomes" id="UP000295518"/>
    </source>
</evidence>
<evidence type="ECO:0000256" key="1">
    <source>
        <dbReference type="SAM" id="Coils"/>
    </source>
</evidence>
<protein>
    <submittedName>
        <fullName evidence="4">DnaJ-like protein</fullName>
    </submittedName>
</protein>
<dbReference type="InterPro" id="IPR036869">
    <property type="entry name" value="J_dom_sf"/>
</dbReference>
<dbReference type="PROSITE" id="PS50076">
    <property type="entry name" value="DNAJ_2"/>
    <property type="match status" value="1"/>
</dbReference>
<keyword evidence="2" id="KW-1133">Transmembrane helix</keyword>
<dbReference type="AlphaFoldDB" id="A0A4R6IH40"/>
<dbReference type="SUPFAM" id="SSF46565">
    <property type="entry name" value="Chaperone J-domain"/>
    <property type="match status" value="1"/>
</dbReference>
<dbReference type="InterPro" id="IPR001623">
    <property type="entry name" value="DnaJ_domain"/>
</dbReference>
<gene>
    <name evidence="4" type="ORF">EI74_0148</name>
</gene>
<keyword evidence="5" id="KW-1185">Reference proteome</keyword>
<dbReference type="Proteomes" id="UP000295518">
    <property type="component" value="Unassembled WGS sequence"/>
</dbReference>
<feature type="transmembrane region" description="Helical" evidence="2">
    <location>
        <begin position="206"/>
        <end position="233"/>
    </location>
</feature>
<dbReference type="SMART" id="SM00271">
    <property type="entry name" value="DnaJ"/>
    <property type="match status" value="1"/>
</dbReference>
<evidence type="ECO:0000259" key="3">
    <source>
        <dbReference type="PROSITE" id="PS50076"/>
    </source>
</evidence>